<feature type="transmembrane region" description="Helical" evidence="6">
    <location>
        <begin position="20"/>
        <end position="45"/>
    </location>
</feature>
<dbReference type="PANTHER" id="PTHR30250:SF11">
    <property type="entry name" value="O-ANTIGEN TRANSPORTER-RELATED"/>
    <property type="match status" value="1"/>
</dbReference>
<evidence type="ECO:0000256" key="3">
    <source>
        <dbReference type="ARBA" id="ARBA00022692"/>
    </source>
</evidence>
<dbReference type="EMBL" id="LJSX01000002">
    <property type="protein sequence ID" value="KPQ12346.1"/>
    <property type="molecule type" value="Genomic_DNA"/>
</dbReference>
<dbReference type="EMBL" id="FMBM01000002">
    <property type="protein sequence ID" value="SCC81248.1"/>
    <property type="molecule type" value="Genomic_DNA"/>
</dbReference>
<name>A0A0N8KEU9_9HYPH</name>
<keyword evidence="5 6" id="KW-0472">Membrane</keyword>
<comment type="subcellular location">
    <subcellularLocation>
        <location evidence="1">Cell membrane</location>
        <topology evidence="1">Multi-pass membrane protein</topology>
    </subcellularLocation>
</comment>
<gene>
    <name evidence="8" type="ORF">GA0071312_2184</name>
    <name evidence="7" type="ORF">HLUCCO17_01935</name>
</gene>
<feature type="transmembrane region" description="Helical" evidence="6">
    <location>
        <begin position="266"/>
        <end position="290"/>
    </location>
</feature>
<sequence>MLQRVSRLAGLRKLLTSMTFILLVIRLGGAGAGFVTQLVLARLLVPEDLGLFFAATSLAIVAATVVSFGYPEIAPRFIARYQERGRPGTLAAFLQQTHRDALRFSLLLALPILAAAMLWPGATGQERSLFAITALFMPILALFSINSGIALSLRAFFLAYGPETFLRPVLFLVIVACMILAGANPDARIVVISFFAVTGLLATGQWLLLRKRLPRTRNLRVYADRRLVSRWRREGAPQIAVGIYTLIFADLAILLAAMVLEPAKLAAFGIALKLAVLIGFGVQVAHQVILPDLADARAARRLGRTSDTMRAAAAFPIAFTLAALIATALFGDMILAIFHPDFAQAHWVLVLLVACQVLRALAGPVVQLLTIAGAQMFNALLCIASTIVLALGNFALVPSFGLMGAGLAVLVAWLFWLVGSALGLYRITGMRCDIIALLAGTRQPASAPQNS</sequence>
<protein>
    <submittedName>
        <fullName evidence="7">Membrane protein involved in the export of O-antigen and teichoic acid</fullName>
    </submittedName>
</protein>
<dbReference type="Pfam" id="PF01943">
    <property type="entry name" value="Polysacc_synt"/>
    <property type="match status" value="1"/>
</dbReference>
<evidence type="ECO:0000313" key="9">
    <source>
        <dbReference type="Proteomes" id="UP000050497"/>
    </source>
</evidence>
<feature type="transmembrane region" description="Helical" evidence="6">
    <location>
        <begin position="51"/>
        <end position="70"/>
    </location>
</feature>
<dbReference type="InterPro" id="IPR050833">
    <property type="entry name" value="Poly_Biosynth_Transport"/>
</dbReference>
<dbReference type="Proteomes" id="UP000182800">
    <property type="component" value="Unassembled WGS sequence"/>
</dbReference>
<dbReference type="STRING" id="1653334.GA0071312_2184"/>
<evidence type="ECO:0000256" key="6">
    <source>
        <dbReference type="SAM" id="Phobius"/>
    </source>
</evidence>
<keyword evidence="2" id="KW-1003">Cell membrane</keyword>
<evidence type="ECO:0000313" key="10">
    <source>
        <dbReference type="Proteomes" id="UP000182800"/>
    </source>
</evidence>
<feature type="transmembrane region" description="Helical" evidence="6">
    <location>
        <begin position="376"/>
        <end position="396"/>
    </location>
</feature>
<feature type="transmembrane region" description="Helical" evidence="6">
    <location>
        <begin position="104"/>
        <end position="122"/>
    </location>
</feature>
<evidence type="ECO:0000313" key="8">
    <source>
        <dbReference type="EMBL" id="SCC81248.1"/>
    </source>
</evidence>
<feature type="transmembrane region" description="Helical" evidence="6">
    <location>
        <begin position="189"/>
        <end position="209"/>
    </location>
</feature>
<feature type="transmembrane region" description="Helical" evidence="6">
    <location>
        <begin position="402"/>
        <end position="425"/>
    </location>
</feature>
<feature type="transmembrane region" description="Helical" evidence="6">
    <location>
        <begin position="345"/>
        <end position="369"/>
    </location>
</feature>
<evidence type="ECO:0000256" key="1">
    <source>
        <dbReference type="ARBA" id="ARBA00004651"/>
    </source>
</evidence>
<reference evidence="7 9" key="1">
    <citation type="submission" date="2015-09" db="EMBL/GenBank/DDBJ databases">
        <title>Identification and resolution of microdiversity through metagenomic sequencing of parallel consortia.</title>
        <authorList>
            <person name="Nelson W.C."/>
            <person name="Romine M.F."/>
            <person name="Lindemann S.R."/>
        </authorList>
    </citation>
    <scope>NUCLEOTIDE SEQUENCE [LARGE SCALE GENOMIC DNA]</scope>
    <source>
        <strain evidence="7">HL-109</strain>
    </source>
</reference>
<accession>A0A0N8KEU9</accession>
<keyword evidence="4 6" id="KW-1133">Transmembrane helix</keyword>
<keyword evidence="10" id="KW-1185">Reference proteome</keyword>
<dbReference type="AlphaFoldDB" id="A0A0N8KEU9"/>
<feature type="transmembrane region" description="Helical" evidence="6">
    <location>
        <begin position="128"/>
        <end position="153"/>
    </location>
</feature>
<organism evidence="7 9">
    <name type="scientific">Saliniramus fredricksonii</name>
    <dbReference type="NCBI Taxonomy" id="1653334"/>
    <lineage>
        <taxon>Bacteria</taxon>
        <taxon>Pseudomonadati</taxon>
        <taxon>Pseudomonadota</taxon>
        <taxon>Alphaproteobacteria</taxon>
        <taxon>Hyphomicrobiales</taxon>
        <taxon>Salinarimonadaceae</taxon>
        <taxon>Saliniramus</taxon>
    </lineage>
</organism>
<comment type="caution">
    <text evidence="7">The sequence shown here is derived from an EMBL/GenBank/DDBJ whole genome shotgun (WGS) entry which is preliminary data.</text>
</comment>
<evidence type="ECO:0000256" key="2">
    <source>
        <dbReference type="ARBA" id="ARBA00022475"/>
    </source>
</evidence>
<dbReference type="PANTHER" id="PTHR30250">
    <property type="entry name" value="PST FAMILY PREDICTED COLANIC ACID TRANSPORTER"/>
    <property type="match status" value="1"/>
</dbReference>
<dbReference type="Proteomes" id="UP000050497">
    <property type="component" value="Unassembled WGS sequence"/>
</dbReference>
<evidence type="ECO:0000256" key="4">
    <source>
        <dbReference type="ARBA" id="ARBA00022989"/>
    </source>
</evidence>
<feature type="transmembrane region" description="Helical" evidence="6">
    <location>
        <begin position="239"/>
        <end position="260"/>
    </location>
</feature>
<evidence type="ECO:0000256" key="5">
    <source>
        <dbReference type="ARBA" id="ARBA00023136"/>
    </source>
</evidence>
<reference evidence="8 10" key="2">
    <citation type="submission" date="2016-08" db="EMBL/GenBank/DDBJ databases">
        <authorList>
            <person name="Varghese N."/>
            <person name="Submissions Spin"/>
        </authorList>
    </citation>
    <scope>NUCLEOTIDE SEQUENCE [LARGE SCALE GENOMIC DNA]</scope>
    <source>
        <strain evidence="8 10">HL-109</strain>
    </source>
</reference>
<proteinExistence type="predicted"/>
<dbReference type="OrthoDB" id="8444755at2"/>
<dbReference type="GO" id="GO:0005886">
    <property type="term" value="C:plasma membrane"/>
    <property type="evidence" value="ECO:0007669"/>
    <property type="project" value="UniProtKB-SubCell"/>
</dbReference>
<dbReference type="InterPro" id="IPR002797">
    <property type="entry name" value="Polysacc_synth"/>
</dbReference>
<feature type="transmembrane region" description="Helical" evidence="6">
    <location>
        <begin position="165"/>
        <end position="183"/>
    </location>
</feature>
<evidence type="ECO:0000313" key="7">
    <source>
        <dbReference type="EMBL" id="KPQ12346.1"/>
    </source>
</evidence>
<feature type="transmembrane region" description="Helical" evidence="6">
    <location>
        <begin position="311"/>
        <end position="339"/>
    </location>
</feature>
<keyword evidence="3 6" id="KW-0812">Transmembrane</keyword>